<dbReference type="AlphaFoldDB" id="A0A5C6UM71"/>
<dbReference type="Pfam" id="PF03600">
    <property type="entry name" value="CitMHS"/>
    <property type="match status" value="1"/>
</dbReference>
<keyword evidence="10" id="KW-1185">Reference proteome</keyword>
<evidence type="ECO:0000313" key="9">
    <source>
        <dbReference type="EMBL" id="TXC73610.1"/>
    </source>
</evidence>
<feature type="transmembrane region" description="Helical" evidence="7">
    <location>
        <begin position="67"/>
        <end position="89"/>
    </location>
</feature>
<dbReference type="InterPro" id="IPR036721">
    <property type="entry name" value="RCK_C_sf"/>
</dbReference>
<dbReference type="PROSITE" id="PS51202">
    <property type="entry name" value="RCK_C"/>
    <property type="match status" value="2"/>
</dbReference>
<evidence type="ECO:0000256" key="2">
    <source>
        <dbReference type="ARBA" id="ARBA00022448"/>
    </source>
</evidence>
<name>A0A5C6UM71_9SPHN</name>
<keyword evidence="5 7" id="KW-1133">Transmembrane helix</keyword>
<dbReference type="Proteomes" id="UP000321129">
    <property type="component" value="Unassembled WGS sequence"/>
</dbReference>
<dbReference type="InterPro" id="IPR051679">
    <property type="entry name" value="DASS-Related_Transporters"/>
</dbReference>
<evidence type="ECO:0000256" key="3">
    <source>
        <dbReference type="ARBA" id="ARBA00022692"/>
    </source>
</evidence>
<dbReference type="PANTHER" id="PTHR43652">
    <property type="entry name" value="BASIC AMINO ACID ANTIPORTER YFCC-RELATED"/>
    <property type="match status" value="1"/>
</dbReference>
<accession>A0A5C6UM71</accession>
<evidence type="ECO:0000256" key="6">
    <source>
        <dbReference type="ARBA" id="ARBA00023136"/>
    </source>
</evidence>
<evidence type="ECO:0000256" key="5">
    <source>
        <dbReference type="ARBA" id="ARBA00022989"/>
    </source>
</evidence>
<gene>
    <name evidence="9" type="ORF">FSZ31_02375</name>
</gene>
<reference evidence="9 10" key="1">
    <citation type="submission" date="2019-08" db="EMBL/GenBank/DDBJ databases">
        <title>Sphingorhabdus soil sp. nov., isolated from arctic soil.</title>
        <authorList>
            <person name="Liu Y."/>
        </authorList>
    </citation>
    <scope>NUCLEOTIDE SEQUENCE [LARGE SCALE GENOMIC DNA]</scope>
    <source>
        <strain evidence="9 10">D-2Q-5-6</strain>
    </source>
</reference>
<keyword evidence="6 7" id="KW-0472">Membrane</keyword>
<dbReference type="PROSITE" id="PS01271">
    <property type="entry name" value="NA_SULFATE"/>
    <property type="match status" value="1"/>
</dbReference>
<feature type="transmembrane region" description="Helical" evidence="7">
    <location>
        <begin position="12"/>
        <end position="30"/>
    </location>
</feature>
<dbReference type="RefSeq" id="WP_147121446.1">
    <property type="nucleotide sequence ID" value="NZ_VOPY01000001.1"/>
</dbReference>
<evidence type="ECO:0000256" key="1">
    <source>
        <dbReference type="ARBA" id="ARBA00004141"/>
    </source>
</evidence>
<organism evidence="9 10">
    <name type="scientific">Flavisphingopyxis soli</name>
    <dbReference type="NCBI Taxonomy" id="2601267"/>
    <lineage>
        <taxon>Bacteria</taxon>
        <taxon>Pseudomonadati</taxon>
        <taxon>Pseudomonadota</taxon>
        <taxon>Alphaproteobacteria</taxon>
        <taxon>Sphingomonadales</taxon>
        <taxon>Sphingopyxidaceae</taxon>
        <taxon>Flavisphingopyxis</taxon>
    </lineage>
</organism>
<dbReference type="GO" id="GO:0006813">
    <property type="term" value="P:potassium ion transport"/>
    <property type="evidence" value="ECO:0007669"/>
    <property type="project" value="InterPro"/>
</dbReference>
<feature type="transmembrane region" description="Helical" evidence="7">
    <location>
        <begin position="182"/>
        <end position="205"/>
    </location>
</feature>
<feature type="transmembrane region" description="Helical" evidence="7">
    <location>
        <begin position="538"/>
        <end position="556"/>
    </location>
</feature>
<dbReference type="GO" id="GO:0005886">
    <property type="term" value="C:plasma membrane"/>
    <property type="evidence" value="ECO:0007669"/>
    <property type="project" value="TreeGrafter"/>
</dbReference>
<feature type="transmembrane region" description="Helical" evidence="7">
    <location>
        <begin position="408"/>
        <end position="441"/>
    </location>
</feature>
<evidence type="ECO:0000313" key="10">
    <source>
        <dbReference type="Proteomes" id="UP000321129"/>
    </source>
</evidence>
<keyword evidence="3 7" id="KW-0812">Transmembrane</keyword>
<dbReference type="Gene3D" id="3.30.70.1450">
    <property type="entry name" value="Regulator of K+ conductance, C-terminal domain"/>
    <property type="match status" value="2"/>
</dbReference>
<feature type="domain" description="RCK C-terminal" evidence="8">
    <location>
        <begin position="215"/>
        <end position="300"/>
    </location>
</feature>
<feature type="transmembrane region" description="Helical" evidence="7">
    <location>
        <begin position="576"/>
        <end position="595"/>
    </location>
</feature>
<evidence type="ECO:0000256" key="7">
    <source>
        <dbReference type="SAM" id="Phobius"/>
    </source>
</evidence>
<sequence>MIDIIRIFIEEHQAAIGLIILAAMLVGFVLERFPATVVAIIGACTFLFLGILDSKGLFSVFSNEAPITIAAMFILSGALLRTGTVDAIANAIIKRAGKHPRLAVVEMFVGIYVASAFMNNTPVVVVMIPIIIRLAGAINVSPKKLLIPLSYVCVLGGTTTLIGTSTNLLVDSVARGAGMDGFGIFSITPYGLVAGVSGMLALIFISRWLLPGDKDSGPVVADESAGFLTEVTLTKDSELAGRKIAELPLFKRSKIQVIALKRGGRFQRTAIGFETLGMGDRLVLRLDAAELLTLRQNEDYEVGLTAGDSDVATNAVGLVEATIAPSHPSIGQRLIDIPFLSTLRVRILGVSRFRKVPGPDLPNARIHAVDRLLITGAERDVRQLYGNPYLYSVGETLVREFRRDRAPIAIGALAAVVILSALGMLSIGIAAIIAVGVILLTRCIDAEEAWTSIEGNVLVLIFAMLAVGLALEKAGSVSLIVEALTPILSDMPAWALVASVYILSVLLTEIVTNNAVAIVVTPIVIKLANDLGIDPKPLVIAVMFAASASFATPIGYQTNTLVYAAGGYRFVDFFKAGVPLTLCVGLATVIAISLLG</sequence>
<feature type="transmembrane region" description="Helical" evidence="7">
    <location>
        <begin position="453"/>
        <end position="471"/>
    </location>
</feature>
<dbReference type="EMBL" id="VOPY01000001">
    <property type="protein sequence ID" value="TXC73610.1"/>
    <property type="molecule type" value="Genomic_DNA"/>
</dbReference>
<keyword evidence="2" id="KW-0813">Transport</keyword>
<evidence type="ECO:0000259" key="8">
    <source>
        <dbReference type="PROSITE" id="PS51202"/>
    </source>
</evidence>
<comment type="subcellular location">
    <subcellularLocation>
        <location evidence="1">Membrane</location>
        <topology evidence="1">Multi-pass membrane protein</topology>
    </subcellularLocation>
</comment>
<dbReference type="SUPFAM" id="SSF116726">
    <property type="entry name" value="TrkA C-terminal domain-like"/>
    <property type="match status" value="2"/>
</dbReference>
<evidence type="ECO:0000256" key="4">
    <source>
        <dbReference type="ARBA" id="ARBA00022737"/>
    </source>
</evidence>
<feature type="transmembrane region" description="Helical" evidence="7">
    <location>
        <begin position="149"/>
        <end position="170"/>
    </location>
</feature>
<dbReference type="GO" id="GO:0008324">
    <property type="term" value="F:monoatomic cation transmembrane transporter activity"/>
    <property type="evidence" value="ECO:0007669"/>
    <property type="project" value="InterPro"/>
</dbReference>
<dbReference type="PANTHER" id="PTHR43652:SF2">
    <property type="entry name" value="BASIC AMINO ACID ANTIPORTER YFCC-RELATED"/>
    <property type="match status" value="1"/>
</dbReference>
<feature type="transmembrane region" description="Helical" evidence="7">
    <location>
        <begin position="37"/>
        <end position="61"/>
    </location>
</feature>
<proteinExistence type="predicted"/>
<protein>
    <submittedName>
        <fullName evidence="9">SLC13 family permease</fullName>
    </submittedName>
</protein>
<keyword evidence="4" id="KW-0677">Repeat</keyword>
<dbReference type="InterPro" id="IPR031312">
    <property type="entry name" value="Na/sul_symport_CS"/>
</dbReference>
<comment type="caution">
    <text evidence="9">The sequence shown here is derived from an EMBL/GenBank/DDBJ whole genome shotgun (WGS) entry which is preliminary data.</text>
</comment>
<dbReference type="InterPro" id="IPR004680">
    <property type="entry name" value="Cit_transptr-like_dom"/>
</dbReference>
<dbReference type="Pfam" id="PF02080">
    <property type="entry name" value="TrkA_C"/>
    <property type="match status" value="2"/>
</dbReference>
<dbReference type="InterPro" id="IPR006037">
    <property type="entry name" value="RCK_C"/>
</dbReference>
<dbReference type="OrthoDB" id="9809303at2"/>
<feature type="domain" description="RCK C-terminal" evidence="8">
    <location>
        <begin position="306"/>
        <end position="390"/>
    </location>
</feature>